<proteinExistence type="inferred from homology"/>
<dbReference type="Pfam" id="PF00728">
    <property type="entry name" value="Glyco_hydro_20"/>
    <property type="match status" value="1"/>
</dbReference>
<evidence type="ECO:0000313" key="12">
    <source>
        <dbReference type="EMBL" id="PFH62432.1"/>
    </source>
</evidence>
<keyword evidence="6 7" id="KW-0326">Glycosidase</keyword>
<dbReference type="GO" id="GO:0005975">
    <property type="term" value="P:carbohydrate metabolic process"/>
    <property type="evidence" value="ECO:0007669"/>
    <property type="project" value="InterPro"/>
</dbReference>
<keyword evidence="5" id="KW-0325">Glycoprotein</keyword>
<keyword evidence="4 7" id="KW-0378">Hydrolase</keyword>
<dbReference type="GO" id="GO:0030203">
    <property type="term" value="P:glycosaminoglycan metabolic process"/>
    <property type="evidence" value="ECO:0007669"/>
    <property type="project" value="TreeGrafter"/>
</dbReference>
<dbReference type="Gene3D" id="3.30.379.10">
    <property type="entry name" value="Chitobiase/beta-hexosaminidase domain 2-like"/>
    <property type="match status" value="1"/>
</dbReference>
<evidence type="ECO:0000256" key="7">
    <source>
        <dbReference type="PIRNR" id="PIRNR001093"/>
    </source>
</evidence>
<accession>A0A2A9PNI4</accession>
<dbReference type="Gene3D" id="3.20.20.80">
    <property type="entry name" value="Glycosidases"/>
    <property type="match status" value="1"/>
</dbReference>
<gene>
    <name evidence="12" type="ORF">XA68_13658</name>
</gene>
<evidence type="ECO:0000256" key="8">
    <source>
        <dbReference type="PIRSR" id="PIRSR001093-1"/>
    </source>
</evidence>
<dbReference type="PANTHER" id="PTHR22600:SF58">
    <property type="entry name" value="BETA-HEXOSAMINIDASE"/>
    <property type="match status" value="1"/>
</dbReference>
<organism evidence="12 13">
    <name type="scientific">Ophiocordyceps unilateralis</name>
    <name type="common">Zombie-ant fungus</name>
    <name type="synonym">Torrubia unilateralis</name>
    <dbReference type="NCBI Taxonomy" id="268505"/>
    <lineage>
        <taxon>Eukaryota</taxon>
        <taxon>Fungi</taxon>
        <taxon>Dikarya</taxon>
        <taxon>Ascomycota</taxon>
        <taxon>Pezizomycotina</taxon>
        <taxon>Sordariomycetes</taxon>
        <taxon>Hypocreomycetidae</taxon>
        <taxon>Hypocreales</taxon>
        <taxon>Ophiocordycipitaceae</taxon>
        <taxon>Ophiocordyceps</taxon>
    </lineage>
</organism>
<dbReference type="PIRSF" id="PIRSF001093">
    <property type="entry name" value="B-hxosamndse_ab_euk"/>
    <property type="match status" value="1"/>
</dbReference>
<name>A0A2A9PNI4_OPHUN</name>
<feature type="domain" description="Beta-hexosaminidase eukaryotic type N-terminal" evidence="11">
    <location>
        <begin position="20"/>
        <end position="165"/>
    </location>
</feature>
<evidence type="ECO:0000256" key="1">
    <source>
        <dbReference type="ARBA" id="ARBA00001231"/>
    </source>
</evidence>
<comment type="caution">
    <text evidence="12">The sequence shown here is derived from an EMBL/GenBank/DDBJ whole genome shotgun (WGS) entry which is preliminary data.</text>
</comment>
<dbReference type="EC" id="3.2.1.52" evidence="7"/>
<feature type="chain" id="PRO_5013264747" description="Beta-hexosaminidase" evidence="9">
    <location>
        <begin position="20"/>
        <end position="585"/>
    </location>
</feature>
<evidence type="ECO:0000256" key="4">
    <source>
        <dbReference type="ARBA" id="ARBA00022801"/>
    </source>
</evidence>
<evidence type="ECO:0000256" key="5">
    <source>
        <dbReference type="ARBA" id="ARBA00023180"/>
    </source>
</evidence>
<keyword evidence="3 9" id="KW-0732">Signal</keyword>
<dbReference type="InterPro" id="IPR029019">
    <property type="entry name" value="HEX_eukaryotic_N"/>
</dbReference>
<dbReference type="GO" id="GO:0016231">
    <property type="term" value="F:beta-N-acetylglucosaminidase activity"/>
    <property type="evidence" value="ECO:0007669"/>
    <property type="project" value="TreeGrafter"/>
</dbReference>
<dbReference type="SUPFAM" id="SSF51445">
    <property type="entry name" value="(Trans)glycosidases"/>
    <property type="match status" value="1"/>
</dbReference>
<dbReference type="GO" id="GO:0016020">
    <property type="term" value="C:membrane"/>
    <property type="evidence" value="ECO:0007669"/>
    <property type="project" value="TreeGrafter"/>
</dbReference>
<dbReference type="FunFam" id="3.20.20.80:FF:000063">
    <property type="entry name" value="Beta-hexosaminidase"/>
    <property type="match status" value="1"/>
</dbReference>
<dbReference type="STRING" id="268505.A0A2A9PNI4"/>
<protein>
    <recommendedName>
        <fullName evidence="7">Beta-hexosaminidase</fullName>
        <ecNumber evidence="7">3.2.1.52</ecNumber>
    </recommendedName>
</protein>
<dbReference type="InterPro" id="IPR029018">
    <property type="entry name" value="Hex-like_dom2"/>
</dbReference>
<evidence type="ECO:0000313" key="13">
    <source>
        <dbReference type="Proteomes" id="UP000037136"/>
    </source>
</evidence>
<dbReference type="InterPro" id="IPR017853">
    <property type="entry name" value="GH"/>
</dbReference>
<dbReference type="Pfam" id="PF14845">
    <property type="entry name" value="Glycohydro_20b2"/>
    <property type="match status" value="1"/>
</dbReference>
<dbReference type="SUPFAM" id="SSF55545">
    <property type="entry name" value="beta-N-acetylhexosaminidase-like domain"/>
    <property type="match status" value="1"/>
</dbReference>
<dbReference type="InterPro" id="IPR025705">
    <property type="entry name" value="Beta_hexosaminidase_sua/sub"/>
</dbReference>
<dbReference type="EMBL" id="LAZP02000029">
    <property type="protein sequence ID" value="PFH62432.1"/>
    <property type="molecule type" value="Genomic_DNA"/>
</dbReference>
<keyword evidence="13" id="KW-1185">Reference proteome</keyword>
<dbReference type="AlphaFoldDB" id="A0A2A9PNI4"/>
<evidence type="ECO:0000259" key="10">
    <source>
        <dbReference type="Pfam" id="PF00728"/>
    </source>
</evidence>
<comment type="similarity">
    <text evidence="2 7">Belongs to the glycosyl hydrolase 20 family.</text>
</comment>
<dbReference type="InterPro" id="IPR015883">
    <property type="entry name" value="Glyco_hydro_20_cat"/>
</dbReference>
<evidence type="ECO:0000256" key="2">
    <source>
        <dbReference type="ARBA" id="ARBA00006285"/>
    </source>
</evidence>
<evidence type="ECO:0000256" key="6">
    <source>
        <dbReference type="ARBA" id="ARBA00023295"/>
    </source>
</evidence>
<comment type="catalytic activity">
    <reaction evidence="1 7">
        <text>Hydrolysis of terminal non-reducing N-acetyl-D-hexosamine residues in N-acetyl-beta-D-hexosaminides.</text>
        <dbReference type="EC" id="3.2.1.52"/>
    </reaction>
</comment>
<sequence length="585" mass="65447">MSHMIAIVVAALALSLANALWPIPTNMTTGEEVLFIDQGIKVTYNGKDLQSNSDFNPPEGPEFDSQTIVQSGVSRAFKGIFDDNFVPWKLRPRNSDFEPAAEAEKKTVKSLKIEQAGEDQDQVFKPTAGSVDESYSLEITQDGDATIKCQASTGCLFGLESFVQLFYKHSDESQSLSYTPYAPVSIQDAPKFPHRGLVMDLARNWYPVEDIKRTIDAMSWNKMNRLHLHMTNSQSWPIQIPALPELADKGAYRKGMSYSPKDISGIYEYATYRGVAVIMEIDMPNHIGIVELAYPEKDLTVAFNKQPWQWYCLEPPCGAFQMDNANVTEFVDELFEDLLPRVSPYAAYFHTGGDELYLNDSAIDPTVNSNETAVIVPLLQKFIDHVHGKVRDAGLTPVVWEDLISDYNQTLGDDVVVQAWLNDDSVKKLAEAGHKVIDSNHNFYYLDCGRGQWLNFDNGVEFQKFYPFPDYCSPTKNWRLIYSHDPTAGLSEEAAKRVLGGEVAAWSEMTDGVNLDTNVWPRASAAGEVLWSGRQDASGQNRSQLDAAPRLAELRERMVARGVRALPVQMIYCTQGNRTDCANSV</sequence>
<reference evidence="12 13" key="2">
    <citation type="journal article" date="2017" name="Sci. Rep.">
        <title>Ant-infecting Ophiocordyceps genomes reveal a high diversity of potential behavioral manipulation genes and a possible major role for enterotoxins.</title>
        <authorList>
            <person name="de Bekker C."/>
            <person name="Ohm R.A."/>
            <person name="Evans H.C."/>
            <person name="Brachmann A."/>
            <person name="Hughes D.P."/>
        </authorList>
    </citation>
    <scope>NUCLEOTIDE SEQUENCE [LARGE SCALE GENOMIC DNA]</scope>
    <source>
        <strain evidence="12 13">SC16a</strain>
    </source>
</reference>
<feature type="domain" description="Glycoside hydrolase family 20 catalytic" evidence="10">
    <location>
        <begin position="192"/>
        <end position="533"/>
    </location>
</feature>
<dbReference type="OrthoDB" id="428480at2759"/>
<evidence type="ECO:0000256" key="9">
    <source>
        <dbReference type="SAM" id="SignalP"/>
    </source>
</evidence>
<feature type="active site" description="Proton donor" evidence="8">
    <location>
        <position position="355"/>
    </location>
</feature>
<evidence type="ECO:0000259" key="11">
    <source>
        <dbReference type="Pfam" id="PF14845"/>
    </source>
</evidence>
<feature type="signal peptide" evidence="9">
    <location>
        <begin position="1"/>
        <end position="19"/>
    </location>
</feature>
<dbReference type="Proteomes" id="UP000037136">
    <property type="component" value="Unassembled WGS sequence"/>
</dbReference>
<evidence type="ECO:0000256" key="3">
    <source>
        <dbReference type="ARBA" id="ARBA00022729"/>
    </source>
</evidence>
<reference evidence="12 13" key="1">
    <citation type="journal article" date="2015" name="BMC Genomics">
        <title>Gene expression during zombie ant biting behavior reflects the complexity underlying fungal parasitic behavioral manipulation.</title>
        <authorList>
            <person name="de Bekker C."/>
            <person name="Ohm R.A."/>
            <person name="Loreto R.G."/>
            <person name="Sebastian A."/>
            <person name="Albert I."/>
            <person name="Merrow M."/>
            <person name="Brachmann A."/>
            <person name="Hughes D.P."/>
        </authorList>
    </citation>
    <scope>NUCLEOTIDE SEQUENCE [LARGE SCALE GENOMIC DNA]</scope>
    <source>
        <strain evidence="12 13">SC16a</strain>
    </source>
</reference>
<dbReference type="PRINTS" id="PR00738">
    <property type="entry name" value="GLHYDRLASE20"/>
</dbReference>
<dbReference type="PANTHER" id="PTHR22600">
    <property type="entry name" value="BETA-HEXOSAMINIDASE"/>
    <property type="match status" value="1"/>
</dbReference>